<gene>
    <name evidence="6" type="ORF">PEVE_00035503</name>
</gene>
<proteinExistence type="predicted"/>
<keyword evidence="3" id="KW-0732">Signal</keyword>
<evidence type="ECO:0000313" key="6">
    <source>
        <dbReference type="EMBL" id="CAH3197928.1"/>
    </source>
</evidence>
<dbReference type="Pfam" id="PF00754">
    <property type="entry name" value="F5_F8_type_C"/>
    <property type="match status" value="3"/>
</dbReference>
<dbReference type="PROSITE" id="PS01286">
    <property type="entry name" value="FA58C_2"/>
    <property type="match status" value="3"/>
</dbReference>
<name>A0ABN8T2J3_9CNID</name>
<accession>A0ABN8T2J3</accession>
<dbReference type="PANTHER" id="PTHR24543:SF325">
    <property type="entry name" value="F5_8 TYPE C DOMAIN-CONTAINING PROTEIN"/>
    <property type="match status" value="1"/>
</dbReference>
<dbReference type="CDD" id="cd00041">
    <property type="entry name" value="CUB"/>
    <property type="match status" value="1"/>
</dbReference>
<feature type="disulfide bond" evidence="2">
    <location>
        <begin position="28"/>
        <end position="55"/>
    </location>
</feature>
<dbReference type="SMART" id="SM00042">
    <property type="entry name" value="CUB"/>
    <property type="match status" value="1"/>
</dbReference>
<organism evidence="6 7">
    <name type="scientific">Porites evermanni</name>
    <dbReference type="NCBI Taxonomy" id="104178"/>
    <lineage>
        <taxon>Eukaryota</taxon>
        <taxon>Metazoa</taxon>
        <taxon>Cnidaria</taxon>
        <taxon>Anthozoa</taxon>
        <taxon>Hexacorallia</taxon>
        <taxon>Scleractinia</taxon>
        <taxon>Fungiina</taxon>
        <taxon>Poritidae</taxon>
        <taxon>Porites</taxon>
    </lineage>
</organism>
<dbReference type="PANTHER" id="PTHR24543">
    <property type="entry name" value="MULTICOPPER OXIDASE-RELATED"/>
    <property type="match status" value="1"/>
</dbReference>
<dbReference type="CDD" id="cd00057">
    <property type="entry name" value="FA58C"/>
    <property type="match status" value="3"/>
</dbReference>
<keyword evidence="1 2" id="KW-1015">Disulfide bond</keyword>
<dbReference type="InterPro" id="IPR000859">
    <property type="entry name" value="CUB_dom"/>
</dbReference>
<dbReference type="Pfam" id="PF00431">
    <property type="entry name" value="CUB"/>
    <property type="match status" value="1"/>
</dbReference>
<dbReference type="SUPFAM" id="SSF49785">
    <property type="entry name" value="Galactose-binding domain-like"/>
    <property type="match status" value="3"/>
</dbReference>
<dbReference type="InterPro" id="IPR000421">
    <property type="entry name" value="FA58C"/>
</dbReference>
<feature type="non-terminal residue" evidence="6">
    <location>
        <position position="615"/>
    </location>
</feature>
<dbReference type="Proteomes" id="UP001159427">
    <property type="component" value="Unassembled WGS sequence"/>
</dbReference>
<feature type="domain" description="CUB" evidence="4">
    <location>
        <begin position="28"/>
        <end position="142"/>
    </location>
</feature>
<evidence type="ECO:0000313" key="7">
    <source>
        <dbReference type="Proteomes" id="UP001159427"/>
    </source>
</evidence>
<keyword evidence="7" id="KW-1185">Reference proteome</keyword>
<dbReference type="Gene3D" id="2.60.120.260">
    <property type="entry name" value="Galactose-binding domain-like"/>
    <property type="match status" value="3"/>
</dbReference>
<evidence type="ECO:0000256" key="1">
    <source>
        <dbReference type="ARBA" id="ARBA00023157"/>
    </source>
</evidence>
<dbReference type="InterPro" id="IPR008979">
    <property type="entry name" value="Galactose-bd-like_sf"/>
</dbReference>
<dbReference type="Gene3D" id="2.60.120.290">
    <property type="entry name" value="Spermadhesin, CUB domain"/>
    <property type="match status" value="1"/>
</dbReference>
<dbReference type="EMBL" id="CALNXI010005501">
    <property type="protein sequence ID" value="CAH3197928.1"/>
    <property type="molecule type" value="Genomic_DNA"/>
</dbReference>
<reference evidence="6 7" key="1">
    <citation type="submission" date="2022-05" db="EMBL/GenBank/DDBJ databases">
        <authorList>
            <consortium name="Genoscope - CEA"/>
            <person name="William W."/>
        </authorList>
    </citation>
    <scope>NUCLEOTIDE SEQUENCE [LARGE SCALE GENOMIC DNA]</scope>
</reference>
<evidence type="ECO:0000256" key="3">
    <source>
        <dbReference type="SAM" id="SignalP"/>
    </source>
</evidence>
<dbReference type="PROSITE" id="PS01285">
    <property type="entry name" value="FA58C_1"/>
    <property type="match status" value="3"/>
</dbReference>
<comment type="caution">
    <text evidence="6">The sequence shown here is derived from an EMBL/GenBank/DDBJ whole genome shotgun (WGS) entry which is preliminary data.</text>
</comment>
<evidence type="ECO:0000259" key="4">
    <source>
        <dbReference type="PROSITE" id="PS01180"/>
    </source>
</evidence>
<sequence length="615" mass="69173">MQDLKTQAFTVFIILLLGNLVILECEACNETHVGADSGVLQSPNFPHNYPNEAYCSWNIRVNQSQHVFLMFSSSFSLQAENNTDVILVYDGGNTTGEELGVFYGGHPPPQDGLYSSANQMFVVFKTDNNKSFSGFQASYHALTCSDPLGMESGAISDAQISASSHYTKNWRRDYSAKKARLNSRHSWSNNGCWAAATNDLHQWLQVDLGGYTKVTRVATQGSGYGLSEWVTKFKIRYSSDGVIWQFYKEPGNSNASAKVFTGNSGGPNRIVYKRLNEPILARYIRVVPVAWFNHITMRVEIYGCQGCVASLGMENGVISDAQISASSQWDDNHGPHRARLNRRRFGNKRGAWSSLNNDIYQWLQVDLRTYTTVTRIATQGRSDLNQWVTKYRLQNSEDGVNFHFYKALGQDSPKLFEGNKDRNTIVYQTLSQPIRARYVRILPEAWYGHISMRMELYGCSGCIAPLGMESRTILDAQISASSQMDSNHSASHARLHLLADGSTFGGWSALTNDVNQWLQVDFDSYTLVTRIATQGENGYSNWVTKYKLKYSDDGTTFQFYKDVGGTSPKVFSGNTDSETVVYNKLPSSIKTRFIRLLPTQWRNQISMRIEVYGCP</sequence>
<dbReference type="SMART" id="SM00231">
    <property type="entry name" value="FA58C"/>
    <property type="match status" value="3"/>
</dbReference>
<feature type="domain" description="F5/8 type C" evidence="5">
    <location>
        <begin position="144"/>
        <end position="304"/>
    </location>
</feature>
<feature type="domain" description="F5/8 type C" evidence="5">
    <location>
        <begin position="307"/>
        <end position="459"/>
    </location>
</feature>
<dbReference type="SUPFAM" id="SSF49854">
    <property type="entry name" value="Spermadhesin, CUB domain"/>
    <property type="match status" value="1"/>
</dbReference>
<protein>
    <submittedName>
        <fullName evidence="6">Uncharacterized protein</fullName>
    </submittedName>
</protein>
<dbReference type="PROSITE" id="PS50022">
    <property type="entry name" value="FA58C_3"/>
    <property type="match status" value="3"/>
</dbReference>
<feature type="chain" id="PRO_5047160115" evidence="3">
    <location>
        <begin position="28"/>
        <end position="615"/>
    </location>
</feature>
<comment type="caution">
    <text evidence="2">Lacks conserved residue(s) required for the propagation of feature annotation.</text>
</comment>
<feature type="domain" description="F5/8 type C" evidence="5">
    <location>
        <begin position="462"/>
        <end position="614"/>
    </location>
</feature>
<evidence type="ECO:0000256" key="2">
    <source>
        <dbReference type="PROSITE-ProRule" id="PRU00059"/>
    </source>
</evidence>
<dbReference type="InterPro" id="IPR035914">
    <property type="entry name" value="Sperma_CUB_dom_sf"/>
</dbReference>
<dbReference type="PROSITE" id="PS01180">
    <property type="entry name" value="CUB"/>
    <property type="match status" value="1"/>
</dbReference>
<evidence type="ECO:0000259" key="5">
    <source>
        <dbReference type="PROSITE" id="PS50022"/>
    </source>
</evidence>
<feature type="signal peptide" evidence="3">
    <location>
        <begin position="1"/>
        <end position="27"/>
    </location>
</feature>